<accession>A0A6J4RTT7</accession>
<comment type="subcellular location">
    <subcellularLocation>
        <location evidence="1">Cell envelope</location>
    </subcellularLocation>
</comment>
<evidence type="ECO:0000256" key="4">
    <source>
        <dbReference type="ARBA" id="ARBA00022729"/>
    </source>
</evidence>
<organism evidence="7">
    <name type="scientific">uncultured Solirubrobacteraceae bacterium</name>
    <dbReference type="NCBI Taxonomy" id="1162706"/>
    <lineage>
        <taxon>Bacteria</taxon>
        <taxon>Bacillati</taxon>
        <taxon>Actinomycetota</taxon>
        <taxon>Thermoleophilia</taxon>
        <taxon>Solirubrobacterales</taxon>
        <taxon>Solirubrobacteraceae</taxon>
        <taxon>environmental samples</taxon>
    </lineage>
</organism>
<dbReference type="PRINTS" id="PR00690">
    <property type="entry name" value="ADHESNFAMILY"/>
</dbReference>
<dbReference type="InterPro" id="IPR006127">
    <property type="entry name" value="ZnuA-like"/>
</dbReference>
<dbReference type="InterPro" id="IPR006128">
    <property type="entry name" value="Lipoprotein_PsaA-like"/>
</dbReference>
<evidence type="ECO:0000256" key="2">
    <source>
        <dbReference type="ARBA" id="ARBA00022448"/>
    </source>
</evidence>
<feature type="chain" id="PRO_5026994114" evidence="6">
    <location>
        <begin position="25"/>
        <end position="313"/>
    </location>
</feature>
<dbReference type="PRINTS" id="PR00691">
    <property type="entry name" value="ADHESINB"/>
</dbReference>
<feature type="signal peptide" evidence="6">
    <location>
        <begin position="1"/>
        <end position="24"/>
    </location>
</feature>
<proteinExistence type="inferred from homology"/>
<dbReference type="GO" id="GO:0030001">
    <property type="term" value="P:metal ion transport"/>
    <property type="evidence" value="ECO:0007669"/>
    <property type="project" value="InterPro"/>
</dbReference>
<dbReference type="InterPro" id="IPR006129">
    <property type="entry name" value="AdhesinB"/>
</dbReference>
<sequence length="313" mass="33814">MSARLASAVLLLCAVLALTGCAPARTTATAPEIAERRVRVVTTTNLITDLARKVGGDRVRVTGLMGPGVDPHLYKATAGDVRELVEADLILYGGLELEGKMEDVFSRLADQRPTVAVTSRMPRERLRAEPGFADRYDPHVWFDVDLWRHAVAATRDALIAVDPRHRVTYELNAAAYDNELERLDAWVAAQVRRIPARQRVLVTSHDAFQYFGARYGVDVVAIQGISTATEATTADVERVAEVIAERDVESVFLESSVPPQTIDAVLASAARKGQVARIGAELFADAAGAEGTPEGSYVGMIEHNVSALVKGLS</sequence>
<dbReference type="PANTHER" id="PTHR42953:SF1">
    <property type="entry name" value="METAL-BINDING PROTEIN HI_0362-RELATED"/>
    <property type="match status" value="1"/>
</dbReference>
<name>A0A6J4RTT7_9ACTN</name>
<gene>
    <name evidence="7" type="ORF">AVDCRST_MAG69-761</name>
</gene>
<dbReference type="GO" id="GO:0030313">
    <property type="term" value="C:cell envelope"/>
    <property type="evidence" value="ECO:0007669"/>
    <property type="project" value="UniProtKB-SubCell"/>
</dbReference>
<evidence type="ECO:0000256" key="5">
    <source>
        <dbReference type="RuleBase" id="RU003512"/>
    </source>
</evidence>
<dbReference type="Pfam" id="PF01297">
    <property type="entry name" value="ZnuA"/>
    <property type="match status" value="1"/>
</dbReference>
<evidence type="ECO:0000256" key="6">
    <source>
        <dbReference type="SAM" id="SignalP"/>
    </source>
</evidence>
<evidence type="ECO:0000256" key="3">
    <source>
        <dbReference type="ARBA" id="ARBA00022723"/>
    </source>
</evidence>
<dbReference type="Gene3D" id="3.40.50.1980">
    <property type="entry name" value="Nitrogenase molybdenum iron protein domain"/>
    <property type="match status" value="2"/>
</dbReference>
<evidence type="ECO:0000313" key="7">
    <source>
        <dbReference type="EMBL" id="CAA9480819.1"/>
    </source>
</evidence>
<dbReference type="PANTHER" id="PTHR42953">
    <property type="entry name" value="HIGH-AFFINITY ZINC UPTAKE SYSTEM PROTEIN ZNUA-RELATED"/>
    <property type="match status" value="1"/>
</dbReference>
<dbReference type="SUPFAM" id="SSF53807">
    <property type="entry name" value="Helical backbone' metal receptor"/>
    <property type="match status" value="1"/>
</dbReference>
<comment type="similarity">
    <text evidence="5">Belongs to the bacterial solute-binding protein 9 family.</text>
</comment>
<dbReference type="GO" id="GO:0046872">
    <property type="term" value="F:metal ion binding"/>
    <property type="evidence" value="ECO:0007669"/>
    <property type="project" value="UniProtKB-KW"/>
</dbReference>
<protein>
    <submittedName>
        <fullName evidence="7">Manganese ABC transporter, periplasmic-binding protein SitA</fullName>
    </submittedName>
</protein>
<dbReference type="AlphaFoldDB" id="A0A6J4RTT7"/>
<reference evidence="7" key="1">
    <citation type="submission" date="2020-02" db="EMBL/GenBank/DDBJ databases">
        <authorList>
            <person name="Meier V. D."/>
        </authorList>
    </citation>
    <scope>NUCLEOTIDE SEQUENCE</scope>
    <source>
        <strain evidence="7">AVDCRST_MAG69</strain>
    </source>
</reference>
<dbReference type="GO" id="GO:0007155">
    <property type="term" value="P:cell adhesion"/>
    <property type="evidence" value="ECO:0007669"/>
    <property type="project" value="InterPro"/>
</dbReference>
<keyword evidence="2 5" id="KW-0813">Transport</keyword>
<dbReference type="InterPro" id="IPR050492">
    <property type="entry name" value="Bact_metal-bind_prot9"/>
</dbReference>
<keyword evidence="4 6" id="KW-0732">Signal</keyword>
<dbReference type="PROSITE" id="PS51257">
    <property type="entry name" value="PROKAR_LIPOPROTEIN"/>
    <property type="match status" value="1"/>
</dbReference>
<keyword evidence="3" id="KW-0479">Metal-binding</keyword>
<evidence type="ECO:0000256" key="1">
    <source>
        <dbReference type="ARBA" id="ARBA00004196"/>
    </source>
</evidence>
<dbReference type="EMBL" id="CADCVP010000097">
    <property type="protein sequence ID" value="CAA9480819.1"/>
    <property type="molecule type" value="Genomic_DNA"/>
</dbReference>